<proteinExistence type="predicted"/>
<evidence type="ECO:0000313" key="5">
    <source>
        <dbReference type="Proteomes" id="UP000302139"/>
    </source>
</evidence>
<name>A0A4D4MCY1_STRAX</name>
<evidence type="ECO:0000313" key="4">
    <source>
        <dbReference type="Proteomes" id="UP000299211"/>
    </source>
</evidence>
<evidence type="ECO:0000256" key="1">
    <source>
        <dbReference type="SAM" id="MobiDB-lite"/>
    </source>
</evidence>
<evidence type="ECO:0000313" key="2">
    <source>
        <dbReference type="EMBL" id="GDY69469.1"/>
    </source>
</evidence>
<dbReference type="AlphaFoldDB" id="A0A4D4MCY1"/>
<dbReference type="Proteomes" id="UP000302139">
    <property type="component" value="Unassembled WGS sequence"/>
</dbReference>
<dbReference type="EMBL" id="BJHY01000002">
    <property type="protein sequence ID" value="GDY79719.1"/>
    <property type="molecule type" value="Genomic_DNA"/>
</dbReference>
<dbReference type="Proteomes" id="UP000299211">
    <property type="component" value="Unassembled WGS sequence"/>
</dbReference>
<reference evidence="2 5" key="2">
    <citation type="submission" date="2019-04" db="EMBL/GenBank/DDBJ databases">
        <title>Draft genome sequences of Streptomyces avermitilis NBRC 14893.</title>
        <authorList>
            <person name="Komaki H."/>
            <person name="Tamura T."/>
            <person name="Hosoyama A."/>
        </authorList>
    </citation>
    <scope>NUCLEOTIDE SEQUENCE [LARGE SCALE GENOMIC DNA]</scope>
    <source>
        <strain evidence="2 5">NBRC 14893</strain>
    </source>
</reference>
<sequence length="72" mass="7248">MSSAATGTCSRTSPEPSFVPKGLQSAEYAATARVNARAGPKRSAAAADVVGKVVNASDSASSSPPRQFGTDY</sequence>
<protein>
    <submittedName>
        <fullName evidence="2">Uncharacterized protein</fullName>
    </submittedName>
</protein>
<gene>
    <name evidence="2" type="ORF">SAV14893_088620</name>
    <name evidence="3" type="ORF">SAV31267_092040</name>
</gene>
<reference evidence="3 4" key="1">
    <citation type="submission" date="2019-04" db="EMBL/GenBank/DDBJ databases">
        <title>Draft genome sequences of Streptomyces avermitilis ATCC 31267.</title>
        <authorList>
            <person name="Komaki H."/>
            <person name="Tamura T."/>
            <person name="Hosoyama A."/>
        </authorList>
    </citation>
    <scope>NUCLEOTIDE SEQUENCE [LARGE SCALE GENOMIC DNA]</scope>
    <source>
        <strain evidence="3 4">ATCC 31267</strain>
    </source>
</reference>
<evidence type="ECO:0000313" key="3">
    <source>
        <dbReference type="EMBL" id="GDY79719.1"/>
    </source>
</evidence>
<feature type="region of interest" description="Disordered" evidence="1">
    <location>
        <begin position="1"/>
        <end position="21"/>
    </location>
</feature>
<feature type="compositionally biased region" description="Polar residues" evidence="1">
    <location>
        <begin position="1"/>
        <end position="15"/>
    </location>
</feature>
<comment type="caution">
    <text evidence="2">The sequence shown here is derived from an EMBL/GenBank/DDBJ whole genome shotgun (WGS) entry which is preliminary data.</text>
</comment>
<accession>A0A4D4MCY1</accession>
<dbReference type="EMBL" id="BJHX01000002">
    <property type="protein sequence ID" value="GDY69469.1"/>
    <property type="molecule type" value="Genomic_DNA"/>
</dbReference>
<organism evidence="2 5">
    <name type="scientific">Streptomyces avermitilis</name>
    <dbReference type="NCBI Taxonomy" id="33903"/>
    <lineage>
        <taxon>Bacteria</taxon>
        <taxon>Bacillati</taxon>
        <taxon>Actinomycetota</taxon>
        <taxon>Actinomycetes</taxon>
        <taxon>Kitasatosporales</taxon>
        <taxon>Streptomycetaceae</taxon>
        <taxon>Streptomyces</taxon>
    </lineage>
</organism>